<dbReference type="EMBL" id="VSRR010000482">
    <property type="protein sequence ID" value="MPC16141.1"/>
    <property type="molecule type" value="Genomic_DNA"/>
</dbReference>
<protein>
    <submittedName>
        <fullName evidence="3">Uncharacterized protein</fullName>
    </submittedName>
</protein>
<gene>
    <name evidence="3" type="ORF">E2C01_008961</name>
</gene>
<feature type="region of interest" description="Disordered" evidence="1">
    <location>
        <begin position="241"/>
        <end position="260"/>
    </location>
</feature>
<sequence>MGHLPSPSLSPLNSLPTTHVSLGRPDYAKLPLIELLTYTFKSPHTPSSHIHTTNLHTLTCLVSILSSVSAVIWSSLSGCLHTAHLFRPHPFSQSVSQLLVLITVEVVLTLFHLCFSLLHWVFSLGTLLQHYFCLTVVLLVSPLVDALVEALPAQEHQELEAHGIHVCFFHSNAGFTEPDHASLTCQRILPVGHILTTGLPRTHHHLHRCCNTQKSSRGSEEHLKKITQQGETSAYFFAESSPRKENCQGEKKKTLEVQFP</sequence>
<keyword evidence="2" id="KW-0812">Transmembrane</keyword>
<evidence type="ECO:0000313" key="3">
    <source>
        <dbReference type="EMBL" id="MPC16141.1"/>
    </source>
</evidence>
<evidence type="ECO:0000256" key="2">
    <source>
        <dbReference type="SAM" id="Phobius"/>
    </source>
</evidence>
<dbReference type="Proteomes" id="UP000324222">
    <property type="component" value="Unassembled WGS sequence"/>
</dbReference>
<evidence type="ECO:0000256" key="1">
    <source>
        <dbReference type="SAM" id="MobiDB-lite"/>
    </source>
</evidence>
<proteinExistence type="predicted"/>
<keyword evidence="2" id="KW-0472">Membrane</keyword>
<feature type="transmembrane region" description="Helical" evidence="2">
    <location>
        <begin position="64"/>
        <end position="86"/>
    </location>
</feature>
<keyword evidence="4" id="KW-1185">Reference proteome</keyword>
<evidence type="ECO:0000313" key="4">
    <source>
        <dbReference type="Proteomes" id="UP000324222"/>
    </source>
</evidence>
<name>A0A5B7D489_PORTR</name>
<comment type="caution">
    <text evidence="3">The sequence shown here is derived from an EMBL/GenBank/DDBJ whole genome shotgun (WGS) entry which is preliminary data.</text>
</comment>
<reference evidence="3 4" key="1">
    <citation type="submission" date="2019-05" db="EMBL/GenBank/DDBJ databases">
        <title>Another draft genome of Portunus trituberculatus and its Hox gene families provides insights of decapod evolution.</title>
        <authorList>
            <person name="Jeong J.-H."/>
            <person name="Song I."/>
            <person name="Kim S."/>
            <person name="Choi T."/>
            <person name="Kim D."/>
            <person name="Ryu S."/>
            <person name="Kim W."/>
        </authorList>
    </citation>
    <scope>NUCLEOTIDE SEQUENCE [LARGE SCALE GENOMIC DNA]</scope>
    <source>
        <tissue evidence="3">Muscle</tissue>
    </source>
</reference>
<accession>A0A5B7D489</accession>
<organism evidence="3 4">
    <name type="scientific">Portunus trituberculatus</name>
    <name type="common">Swimming crab</name>
    <name type="synonym">Neptunus trituberculatus</name>
    <dbReference type="NCBI Taxonomy" id="210409"/>
    <lineage>
        <taxon>Eukaryota</taxon>
        <taxon>Metazoa</taxon>
        <taxon>Ecdysozoa</taxon>
        <taxon>Arthropoda</taxon>
        <taxon>Crustacea</taxon>
        <taxon>Multicrustacea</taxon>
        <taxon>Malacostraca</taxon>
        <taxon>Eumalacostraca</taxon>
        <taxon>Eucarida</taxon>
        <taxon>Decapoda</taxon>
        <taxon>Pleocyemata</taxon>
        <taxon>Brachyura</taxon>
        <taxon>Eubrachyura</taxon>
        <taxon>Portunoidea</taxon>
        <taxon>Portunidae</taxon>
        <taxon>Portuninae</taxon>
        <taxon>Portunus</taxon>
    </lineage>
</organism>
<dbReference type="AlphaFoldDB" id="A0A5B7D489"/>
<keyword evidence="2" id="KW-1133">Transmembrane helix</keyword>
<feature type="transmembrane region" description="Helical" evidence="2">
    <location>
        <begin position="98"/>
        <end position="122"/>
    </location>
</feature>